<accession>A0A2X2WMG8</accession>
<keyword evidence="2" id="KW-0812">Transmembrane</keyword>
<evidence type="ECO:0000313" key="4">
    <source>
        <dbReference type="Proteomes" id="UP000250234"/>
    </source>
</evidence>
<sequence length="205" mass="22842">MSKMKKCKVCSKEIASSAKSCPGCGAKNKKAIYKRPWFIILAIIIILGAVGGSSHDKSKVANNETISEVDQNQDKEISNNQGGKKEVLVKENEEKLEKKEVKVEKVPKEYKAALRKAKVYSDTMSMSKAGLYDQLTSEYGEKFSAEAAQYAVDNLNANWKENALKKAKVYQETMAMSPSAIYDQLVSEYGEKFTKEEAQYAVDNL</sequence>
<dbReference type="InterPro" id="IPR011434">
    <property type="entry name" value="Ltp-like_HTH"/>
</dbReference>
<feature type="compositionally biased region" description="Basic and acidic residues" evidence="1">
    <location>
        <begin position="72"/>
        <end position="85"/>
    </location>
</feature>
<dbReference type="EMBL" id="UAWO01000002">
    <property type="protein sequence ID" value="SQC06940.1"/>
    <property type="molecule type" value="Genomic_DNA"/>
</dbReference>
<reference evidence="3 4" key="1">
    <citation type="submission" date="2018-06" db="EMBL/GenBank/DDBJ databases">
        <authorList>
            <consortium name="Pathogen Informatics"/>
            <person name="Doyle S."/>
        </authorList>
    </citation>
    <scope>NUCLEOTIDE SEQUENCE [LARGE SCALE GENOMIC DNA]</scope>
    <source>
        <strain evidence="3 4">NCTC8081</strain>
    </source>
</reference>
<dbReference type="AlphaFoldDB" id="A0A2X2WMG8"/>
<name>A0A2X2WMG8_CLOPF</name>
<organism evidence="3 4">
    <name type="scientific">Clostridium perfringens</name>
    <dbReference type="NCBI Taxonomy" id="1502"/>
    <lineage>
        <taxon>Bacteria</taxon>
        <taxon>Bacillati</taxon>
        <taxon>Bacillota</taxon>
        <taxon>Clostridia</taxon>
        <taxon>Eubacteriales</taxon>
        <taxon>Clostridiaceae</taxon>
        <taxon>Clostridium</taxon>
    </lineage>
</organism>
<dbReference type="Gene3D" id="1.10.10.10">
    <property type="entry name" value="Winged helix-like DNA-binding domain superfamily/Winged helix DNA-binding domain"/>
    <property type="match status" value="2"/>
</dbReference>
<dbReference type="Proteomes" id="UP000250234">
    <property type="component" value="Unassembled WGS sequence"/>
</dbReference>
<evidence type="ECO:0000256" key="2">
    <source>
        <dbReference type="SAM" id="Phobius"/>
    </source>
</evidence>
<dbReference type="Pfam" id="PF07553">
    <property type="entry name" value="Lipoprotein_Ltp"/>
    <property type="match status" value="2"/>
</dbReference>
<protein>
    <submittedName>
        <fullName evidence="3">Predicted membrane protein</fullName>
    </submittedName>
</protein>
<keyword evidence="2" id="KW-1133">Transmembrane helix</keyword>
<evidence type="ECO:0000256" key="1">
    <source>
        <dbReference type="SAM" id="MobiDB-lite"/>
    </source>
</evidence>
<keyword evidence="2" id="KW-0472">Membrane</keyword>
<dbReference type="InterPro" id="IPR036388">
    <property type="entry name" value="WH-like_DNA-bd_sf"/>
</dbReference>
<gene>
    <name evidence="3" type="ORF">NCTC8081_01057</name>
</gene>
<evidence type="ECO:0000313" key="3">
    <source>
        <dbReference type="EMBL" id="SQC06940.1"/>
    </source>
</evidence>
<dbReference type="RefSeq" id="WP_011592257.1">
    <property type="nucleotide sequence ID" value="NZ_CABEGM010000003.1"/>
</dbReference>
<feature type="region of interest" description="Disordered" evidence="1">
    <location>
        <begin position="63"/>
        <end position="85"/>
    </location>
</feature>
<feature type="transmembrane region" description="Helical" evidence="2">
    <location>
        <begin position="37"/>
        <end position="55"/>
    </location>
</feature>
<proteinExistence type="predicted"/>